<dbReference type="SUPFAM" id="SSF54631">
    <property type="entry name" value="CBS-domain pair"/>
    <property type="match status" value="1"/>
</dbReference>
<feature type="domain" description="CBS" evidence="3">
    <location>
        <begin position="307"/>
        <end position="366"/>
    </location>
</feature>
<name>A3SHP5_ROSNI</name>
<protein>
    <submittedName>
        <fullName evidence="4">CBS-domain-containing membrane protein</fullName>
    </submittedName>
</protein>
<dbReference type="InterPro" id="IPR046342">
    <property type="entry name" value="CBS_dom_sf"/>
</dbReference>
<dbReference type="EMBL" id="AALY01000001">
    <property type="protein sequence ID" value="EAP76876.1"/>
    <property type="molecule type" value="Genomic_DNA"/>
</dbReference>
<evidence type="ECO:0000259" key="3">
    <source>
        <dbReference type="PROSITE" id="PS51371"/>
    </source>
</evidence>
<gene>
    <name evidence="4" type="ORF">ISM_01265</name>
</gene>
<feature type="transmembrane region" description="Helical" evidence="2">
    <location>
        <begin position="16"/>
        <end position="36"/>
    </location>
</feature>
<dbReference type="Proteomes" id="UP000005954">
    <property type="component" value="Unassembled WGS sequence"/>
</dbReference>
<feature type="transmembrane region" description="Helical" evidence="2">
    <location>
        <begin position="43"/>
        <end position="62"/>
    </location>
</feature>
<dbReference type="OrthoDB" id="9811720at2"/>
<keyword evidence="2" id="KW-1133">Transmembrane helix</keyword>
<dbReference type="Pfam" id="PF04982">
    <property type="entry name" value="TM_HPP"/>
    <property type="match status" value="1"/>
</dbReference>
<keyword evidence="5" id="KW-1185">Reference proteome</keyword>
<dbReference type="SMART" id="SM00116">
    <property type="entry name" value="CBS"/>
    <property type="match status" value="2"/>
</dbReference>
<dbReference type="HOGENOM" id="CLU_040397_1_1_5"/>
<sequence length="376" mass="39248">MAGFGPALPWPHRGDLWRASLGAALGLLACALMVLIWPAEAGLYLVAPLGATAVLVFCVPNAPLAQPWSALIGNMISAALALVVLWLTPAGPWQPALAVGGAIAMMMLTRSLHPPGGAVALLTVLAPEAALGAGPLYVLMPIGLSTAILVLAGVVFHRFSGRVYPFRLPPPPASAPAEAQPRLGLGTEELEALLDEFHQSANLGVADLGRILAAAEREAAEHRFDGTRCAEIMTRTPLRVTPEARLRDVARMMRDHGIKSLPVVGADGVAQGLVQQADLIDGLTRQRGMGPMRPAALQSRLNAGRIMRPVPVSVPQDWPVGRVLNRMAEGDVQSVLLTDAAGRLSGILTRSDILALLLRGAGARPETGASGPSRGA</sequence>
<dbReference type="STRING" id="89187.ISM_01265"/>
<evidence type="ECO:0000256" key="1">
    <source>
        <dbReference type="PROSITE-ProRule" id="PRU00703"/>
    </source>
</evidence>
<feature type="transmembrane region" description="Helical" evidence="2">
    <location>
        <begin position="68"/>
        <end position="88"/>
    </location>
</feature>
<feature type="transmembrane region" description="Helical" evidence="2">
    <location>
        <begin position="133"/>
        <end position="156"/>
    </location>
</feature>
<keyword evidence="1" id="KW-0129">CBS domain</keyword>
<accession>A3SHP5</accession>
<dbReference type="PROSITE" id="PS51371">
    <property type="entry name" value="CBS"/>
    <property type="match status" value="2"/>
</dbReference>
<evidence type="ECO:0000313" key="5">
    <source>
        <dbReference type="Proteomes" id="UP000005954"/>
    </source>
</evidence>
<evidence type="ECO:0000313" key="4">
    <source>
        <dbReference type="EMBL" id="EAP76876.1"/>
    </source>
</evidence>
<comment type="caution">
    <text evidence="4">The sequence shown here is derived from an EMBL/GenBank/DDBJ whole genome shotgun (WGS) entry which is preliminary data.</text>
</comment>
<dbReference type="PANTHER" id="PTHR33741:SF5">
    <property type="entry name" value="TRANSMEMBRANE PROTEIN DDB_G0269096-RELATED"/>
    <property type="match status" value="1"/>
</dbReference>
<evidence type="ECO:0000256" key="2">
    <source>
        <dbReference type="SAM" id="Phobius"/>
    </source>
</evidence>
<dbReference type="Gene3D" id="3.10.580.10">
    <property type="entry name" value="CBS-domain"/>
    <property type="match status" value="1"/>
</dbReference>
<dbReference type="PANTHER" id="PTHR33741">
    <property type="entry name" value="TRANSMEMBRANE PROTEIN DDB_G0269096-RELATED"/>
    <property type="match status" value="1"/>
</dbReference>
<dbReference type="AlphaFoldDB" id="A3SHP5"/>
<organism evidence="4 5">
    <name type="scientific">Roseovarius nubinhibens (strain ATCC BAA-591 / DSM 15170 / ISM)</name>
    <dbReference type="NCBI Taxonomy" id="89187"/>
    <lineage>
        <taxon>Bacteria</taxon>
        <taxon>Pseudomonadati</taxon>
        <taxon>Pseudomonadota</taxon>
        <taxon>Alphaproteobacteria</taxon>
        <taxon>Rhodobacterales</taxon>
        <taxon>Roseobacteraceae</taxon>
        <taxon>Roseovarius</taxon>
    </lineage>
</organism>
<dbReference type="Pfam" id="PF00571">
    <property type="entry name" value="CBS"/>
    <property type="match status" value="2"/>
</dbReference>
<feature type="domain" description="CBS" evidence="3">
    <location>
        <begin position="233"/>
        <end position="289"/>
    </location>
</feature>
<dbReference type="InterPro" id="IPR058581">
    <property type="entry name" value="TM_HPP"/>
</dbReference>
<dbReference type="InterPro" id="IPR000644">
    <property type="entry name" value="CBS_dom"/>
</dbReference>
<reference evidence="4 5" key="1">
    <citation type="submission" date="2005-12" db="EMBL/GenBank/DDBJ databases">
        <authorList>
            <person name="Moran M.A."/>
            <person name="Ferriera S."/>
            <person name="Johnson J."/>
            <person name="Kravitz S."/>
            <person name="Halpern A."/>
            <person name="Remington K."/>
            <person name="Beeson K."/>
            <person name="Tran B."/>
            <person name="Rogers Y.-H."/>
            <person name="Friedman R."/>
            <person name="Venter J.C."/>
        </authorList>
    </citation>
    <scope>NUCLEOTIDE SEQUENCE [LARGE SCALE GENOMIC DNA]</scope>
    <source>
        <strain evidence="5">ATCC BAA-591 / DSM 15170 / ISM</strain>
    </source>
</reference>
<keyword evidence="2" id="KW-0472">Membrane</keyword>
<dbReference type="InterPro" id="IPR007065">
    <property type="entry name" value="HPP"/>
</dbReference>
<keyword evidence="2" id="KW-0812">Transmembrane</keyword>
<dbReference type="eggNOG" id="COG3448">
    <property type="taxonomic scope" value="Bacteria"/>
</dbReference>
<feature type="transmembrane region" description="Helical" evidence="2">
    <location>
        <begin position="95"/>
        <end position="113"/>
    </location>
</feature>
<proteinExistence type="predicted"/>